<feature type="region of interest" description="Disordered" evidence="13">
    <location>
        <begin position="369"/>
        <end position="398"/>
    </location>
</feature>
<dbReference type="Pfam" id="PF02780">
    <property type="entry name" value="Transketolase_C"/>
    <property type="match status" value="1"/>
</dbReference>
<evidence type="ECO:0000256" key="9">
    <source>
        <dbReference type="ARBA" id="ARBA00022842"/>
    </source>
</evidence>
<dbReference type="GO" id="GO:0016114">
    <property type="term" value="P:terpenoid biosynthetic process"/>
    <property type="evidence" value="ECO:0007669"/>
    <property type="project" value="InterPro"/>
</dbReference>
<evidence type="ECO:0000256" key="8">
    <source>
        <dbReference type="ARBA" id="ARBA00022723"/>
    </source>
</evidence>
<keyword evidence="8" id="KW-0479">Metal-binding</keyword>
<keyword evidence="9" id="KW-0460">Magnesium</keyword>
<feature type="compositionally biased region" description="Polar residues" evidence="13">
    <location>
        <begin position="384"/>
        <end position="398"/>
    </location>
</feature>
<dbReference type="SUPFAM" id="SSF52922">
    <property type="entry name" value="TK C-terminal domain-like"/>
    <property type="match status" value="1"/>
</dbReference>
<accession>A0A9Q0D2R8</accession>
<reference evidence="15" key="1">
    <citation type="journal article" date="2022" name="Cell">
        <title>Repeat-based holocentromeres influence genome architecture and karyotype evolution.</title>
        <authorList>
            <person name="Hofstatter P.G."/>
            <person name="Thangavel G."/>
            <person name="Lux T."/>
            <person name="Neumann P."/>
            <person name="Vondrak T."/>
            <person name="Novak P."/>
            <person name="Zhang M."/>
            <person name="Costa L."/>
            <person name="Castellani M."/>
            <person name="Scott A."/>
            <person name="Toegelov H."/>
            <person name="Fuchs J."/>
            <person name="Mata-Sucre Y."/>
            <person name="Dias Y."/>
            <person name="Vanzela A.L.L."/>
            <person name="Huettel B."/>
            <person name="Almeida C.C.S."/>
            <person name="Simkova H."/>
            <person name="Souza G."/>
            <person name="Pedrosa-Harand A."/>
            <person name="Macas J."/>
            <person name="Mayer K.F.X."/>
            <person name="Houben A."/>
            <person name="Marques A."/>
        </authorList>
    </citation>
    <scope>NUCLEOTIDE SEQUENCE</scope>
    <source>
        <strain evidence="15">RhyBre1mFocal</strain>
    </source>
</reference>
<dbReference type="Proteomes" id="UP001151287">
    <property type="component" value="Unassembled WGS sequence"/>
</dbReference>
<dbReference type="GO" id="GO:0046872">
    <property type="term" value="F:metal ion binding"/>
    <property type="evidence" value="ECO:0007669"/>
    <property type="project" value="UniProtKB-KW"/>
</dbReference>
<dbReference type="PANTHER" id="PTHR43322:SF3">
    <property type="entry name" value="1-DEOXY-D-XYLULOSE-5-PHOSPHATE SYNTHASE"/>
    <property type="match status" value="1"/>
</dbReference>
<evidence type="ECO:0000313" key="15">
    <source>
        <dbReference type="EMBL" id="KAJ1704709.1"/>
    </source>
</evidence>
<dbReference type="AlphaFoldDB" id="A0A9Q0D2R8"/>
<dbReference type="GO" id="GO:0008661">
    <property type="term" value="F:1-deoxy-D-xylulose-5-phosphate synthase activity"/>
    <property type="evidence" value="ECO:0007669"/>
    <property type="project" value="UniProtKB-EC"/>
</dbReference>
<keyword evidence="11" id="KW-0786">Thiamine pyrophosphate</keyword>
<dbReference type="GO" id="GO:0009228">
    <property type="term" value="P:thiamine biosynthetic process"/>
    <property type="evidence" value="ECO:0007669"/>
    <property type="project" value="UniProtKB-KW"/>
</dbReference>
<comment type="subunit">
    <text evidence="5">Homodimer.</text>
</comment>
<sequence length="720" mass="78805">MMAVSCSGCTISCGRLRFERAKCCKHEFFGVLQGSNLEFLQCKYPLFTSSSRVLGHKVNVFPGINDCFWEKHSTPLLDTINSPQDLKNLSNKELRQLADEIRSEIIFLMSRACAPFRVSLASVELAVALHFVLNSPVDKILWDFGEHSYAHKILTGRRSKFHTLRQKDGISGFTSRMESKYDAFGSGHGCNSISAGLGMAVARDIDGKKNQVVTVISKWTTMAGQVYEAMNDAGYLDCNMIVILNESRHSPLPISEEAGSQTSLNPISSTLTKIQSSKSFRRLREAAKGVTKWMGKEVHEIAAKVDEYARGLVGPAGATLFEELGMYYIGPIDGHNIDDMVSVLSELASMDLTGPVLVHVVTEVGRGLKMDSKGEEKNDKNEGRATNSKDYSSGDTSPSKTYNDYFAEALVAEAELDPRIVVVTAGMGVDLSLGIFQQKFPERFFDLGMAEQHAVTFAAGMCCGDLKPFCVIPSTFLQRAYDQVIEDVDLQNLPVRFAITNAGLAGPNGPALCGAFDIAFTSCLPNMIVMAPSDEDELVNMVATAVSINDQPVCFRFPRGIVFAKELPLLGTPLEIGKGDILTKGKDVALLAYGVMVQSCIIAHSVLSRLGVNVTIANMRFCKPLDIELIRMLCREHSYIITVEEGTIGGFGTHVSQFMALDGLLDEGTVKWRPILLPDKYIEHASVKEQFDMAGISGHHIAATTLCLLGRNREALSLMR</sequence>
<evidence type="ECO:0000256" key="1">
    <source>
        <dbReference type="ARBA" id="ARBA00001946"/>
    </source>
</evidence>
<dbReference type="Gene3D" id="3.40.50.920">
    <property type="match status" value="1"/>
</dbReference>
<evidence type="ECO:0000256" key="6">
    <source>
        <dbReference type="ARBA" id="ARBA00013150"/>
    </source>
</evidence>
<comment type="cofactor">
    <cofactor evidence="2">
        <name>thiamine diphosphate</name>
        <dbReference type="ChEBI" id="CHEBI:58937"/>
    </cofactor>
</comment>
<feature type="domain" description="Transketolase-like pyrimidine-binding" evidence="14">
    <location>
        <begin position="400"/>
        <end position="564"/>
    </location>
</feature>
<feature type="compositionally biased region" description="Basic and acidic residues" evidence="13">
    <location>
        <begin position="369"/>
        <end position="383"/>
    </location>
</feature>
<dbReference type="FunFam" id="3.40.50.920:FF:000002">
    <property type="entry name" value="1-deoxy-D-xylulose-5-phosphate synthase"/>
    <property type="match status" value="1"/>
</dbReference>
<protein>
    <recommendedName>
        <fullName evidence="6">1-deoxy-D-xylulose-5-phosphate synthase</fullName>
        <ecNumber evidence="6">2.2.1.7</ecNumber>
    </recommendedName>
</protein>
<dbReference type="NCBIfam" id="NF003933">
    <property type="entry name" value="PRK05444.2-2"/>
    <property type="match status" value="1"/>
</dbReference>
<dbReference type="EC" id="2.2.1.7" evidence="6"/>
<dbReference type="CDD" id="cd07033">
    <property type="entry name" value="TPP_PYR_DXS_TK_like"/>
    <property type="match status" value="1"/>
</dbReference>
<comment type="similarity">
    <text evidence="4">Belongs to the transketolase family. DXPS subfamily.</text>
</comment>
<dbReference type="Gene3D" id="3.40.50.970">
    <property type="match status" value="2"/>
</dbReference>
<evidence type="ECO:0000256" key="7">
    <source>
        <dbReference type="ARBA" id="ARBA00022679"/>
    </source>
</evidence>
<dbReference type="PANTHER" id="PTHR43322">
    <property type="entry name" value="1-D-DEOXYXYLULOSE 5-PHOSPHATE SYNTHASE-RELATED"/>
    <property type="match status" value="1"/>
</dbReference>
<dbReference type="OrthoDB" id="10266385at2759"/>
<keyword evidence="7" id="KW-0808">Transferase</keyword>
<name>A0A9Q0D2R8_9POAL</name>
<organism evidence="15 16">
    <name type="scientific">Rhynchospora breviuscula</name>
    <dbReference type="NCBI Taxonomy" id="2022672"/>
    <lineage>
        <taxon>Eukaryota</taxon>
        <taxon>Viridiplantae</taxon>
        <taxon>Streptophyta</taxon>
        <taxon>Embryophyta</taxon>
        <taxon>Tracheophyta</taxon>
        <taxon>Spermatophyta</taxon>
        <taxon>Magnoliopsida</taxon>
        <taxon>Liliopsida</taxon>
        <taxon>Poales</taxon>
        <taxon>Cyperaceae</taxon>
        <taxon>Cyperoideae</taxon>
        <taxon>Rhynchosporeae</taxon>
        <taxon>Rhynchospora</taxon>
    </lineage>
</organism>
<evidence type="ECO:0000259" key="14">
    <source>
        <dbReference type="SMART" id="SM00861"/>
    </source>
</evidence>
<evidence type="ECO:0000256" key="13">
    <source>
        <dbReference type="SAM" id="MobiDB-lite"/>
    </source>
</evidence>
<dbReference type="InterPro" id="IPR005477">
    <property type="entry name" value="Dxylulose-5-P_synthase"/>
</dbReference>
<comment type="cofactor">
    <cofactor evidence="1">
        <name>Mg(2+)</name>
        <dbReference type="ChEBI" id="CHEBI:18420"/>
    </cofactor>
</comment>
<evidence type="ECO:0000256" key="10">
    <source>
        <dbReference type="ARBA" id="ARBA00022977"/>
    </source>
</evidence>
<dbReference type="SUPFAM" id="SSF52518">
    <property type="entry name" value="Thiamin diphosphate-binding fold (THDP-binding)"/>
    <property type="match status" value="2"/>
</dbReference>
<evidence type="ECO:0000256" key="11">
    <source>
        <dbReference type="ARBA" id="ARBA00023052"/>
    </source>
</evidence>
<keyword evidence="16" id="KW-1185">Reference proteome</keyword>
<dbReference type="SMART" id="SM00861">
    <property type="entry name" value="Transket_pyr"/>
    <property type="match status" value="1"/>
</dbReference>
<dbReference type="Pfam" id="PF02779">
    <property type="entry name" value="Transket_pyr"/>
    <property type="match status" value="1"/>
</dbReference>
<evidence type="ECO:0000256" key="4">
    <source>
        <dbReference type="ARBA" id="ARBA00011081"/>
    </source>
</evidence>
<evidence type="ECO:0000313" key="16">
    <source>
        <dbReference type="Proteomes" id="UP001151287"/>
    </source>
</evidence>
<dbReference type="HAMAP" id="MF_00315">
    <property type="entry name" value="DXP_synth"/>
    <property type="match status" value="1"/>
</dbReference>
<comment type="pathway">
    <text evidence="3">Metabolic intermediate biosynthesis; 1-deoxy-D-xylulose 5-phosphate biosynthesis; 1-deoxy-D-xylulose 5-phosphate from D-glyceraldehyde 3-phosphate and pyruvate: step 1/1.</text>
</comment>
<evidence type="ECO:0000256" key="5">
    <source>
        <dbReference type="ARBA" id="ARBA00011738"/>
    </source>
</evidence>
<evidence type="ECO:0000256" key="2">
    <source>
        <dbReference type="ARBA" id="ARBA00001964"/>
    </source>
</evidence>
<dbReference type="Pfam" id="PF13292">
    <property type="entry name" value="DXP_synthase_N"/>
    <property type="match status" value="1"/>
</dbReference>
<comment type="caution">
    <text evidence="15">The sequence shown here is derived from an EMBL/GenBank/DDBJ whole genome shotgun (WGS) entry which is preliminary data.</text>
</comment>
<keyword evidence="12" id="KW-0414">Isoprene biosynthesis</keyword>
<gene>
    <name evidence="15" type="ORF">LUZ63_004488</name>
</gene>
<dbReference type="InterPro" id="IPR009014">
    <property type="entry name" value="Transketo_C/PFOR_II"/>
</dbReference>
<evidence type="ECO:0000256" key="12">
    <source>
        <dbReference type="ARBA" id="ARBA00023229"/>
    </source>
</evidence>
<dbReference type="EMBL" id="JAMQYH010000001">
    <property type="protein sequence ID" value="KAJ1704709.1"/>
    <property type="molecule type" value="Genomic_DNA"/>
</dbReference>
<dbReference type="NCBIfam" id="TIGR00204">
    <property type="entry name" value="dxs"/>
    <property type="match status" value="1"/>
</dbReference>
<proteinExistence type="inferred from homology"/>
<dbReference type="InterPro" id="IPR005475">
    <property type="entry name" value="Transketolase-like_Pyr-bd"/>
</dbReference>
<keyword evidence="10" id="KW-0784">Thiamine biosynthesis</keyword>
<dbReference type="InterPro" id="IPR029061">
    <property type="entry name" value="THDP-binding"/>
</dbReference>
<evidence type="ECO:0000256" key="3">
    <source>
        <dbReference type="ARBA" id="ARBA00004980"/>
    </source>
</evidence>
<dbReference type="InterPro" id="IPR033248">
    <property type="entry name" value="Transketolase_C"/>
</dbReference>
<dbReference type="CDD" id="cd02007">
    <property type="entry name" value="TPP_DXS"/>
    <property type="match status" value="1"/>
</dbReference>